<dbReference type="InParanoid" id="A0A165UZD4"/>
<dbReference type="AlphaFoldDB" id="A0A165UZD4"/>
<keyword evidence="2" id="KW-0812">Transmembrane</keyword>
<feature type="transmembrane region" description="Helical" evidence="2">
    <location>
        <begin position="108"/>
        <end position="128"/>
    </location>
</feature>
<keyword evidence="2" id="KW-0472">Membrane</keyword>
<name>A0A165UZD4_9AGAM</name>
<dbReference type="EMBL" id="KV425555">
    <property type="protein sequence ID" value="KZT28921.1"/>
    <property type="molecule type" value="Genomic_DNA"/>
</dbReference>
<feature type="transmembrane region" description="Helical" evidence="2">
    <location>
        <begin position="194"/>
        <end position="216"/>
    </location>
</feature>
<proteinExistence type="predicted"/>
<dbReference type="Proteomes" id="UP000076761">
    <property type="component" value="Unassembled WGS sequence"/>
</dbReference>
<dbReference type="STRING" id="1314782.A0A165UZD4"/>
<dbReference type="OrthoDB" id="2553651at2759"/>
<organism evidence="3 4">
    <name type="scientific">Neolentinus lepideus HHB14362 ss-1</name>
    <dbReference type="NCBI Taxonomy" id="1314782"/>
    <lineage>
        <taxon>Eukaryota</taxon>
        <taxon>Fungi</taxon>
        <taxon>Dikarya</taxon>
        <taxon>Basidiomycota</taxon>
        <taxon>Agaricomycotina</taxon>
        <taxon>Agaricomycetes</taxon>
        <taxon>Gloeophyllales</taxon>
        <taxon>Gloeophyllaceae</taxon>
        <taxon>Neolentinus</taxon>
    </lineage>
</organism>
<gene>
    <name evidence="3" type="ORF">NEOLEDRAFT_1057143</name>
</gene>
<evidence type="ECO:0000313" key="4">
    <source>
        <dbReference type="Proteomes" id="UP000076761"/>
    </source>
</evidence>
<keyword evidence="2" id="KW-1133">Transmembrane helix</keyword>
<reference evidence="3 4" key="1">
    <citation type="journal article" date="2016" name="Mol. Biol. Evol.">
        <title>Comparative Genomics of Early-Diverging Mushroom-Forming Fungi Provides Insights into the Origins of Lignocellulose Decay Capabilities.</title>
        <authorList>
            <person name="Nagy L.G."/>
            <person name="Riley R."/>
            <person name="Tritt A."/>
            <person name="Adam C."/>
            <person name="Daum C."/>
            <person name="Floudas D."/>
            <person name="Sun H."/>
            <person name="Yadav J.S."/>
            <person name="Pangilinan J."/>
            <person name="Larsson K.H."/>
            <person name="Matsuura K."/>
            <person name="Barry K."/>
            <person name="Labutti K."/>
            <person name="Kuo R."/>
            <person name="Ohm R.A."/>
            <person name="Bhattacharya S.S."/>
            <person name="Shirouzu T."/>
            <person name="Yoshinaga Y."/>
            <person name="Martin F.M."/>
            <person name="Grigoriev I.V."/>
            <person name="Hibbett D.S."/>
        </authorList>
    </citation>
    <scope>NUCLEOTIDE SEQUENCE [LARGE SCALE GENOMIC DNA]</scope>
    <source>
        <strain evidence="3 4">HHB14362 ss-1</strain>
    </source>
</reference>
<evidence type="ECO:0000256" key="2">
    <source>
        <dbReference type="SAM" id="Phobius"/>
    </source>
</evidence>
<feature type="region of interest" description="Disordered" evidence="1">
    <location>
        <begin position="55"/>
        <end position="83"/>
    </location>
</feature>
<accession>A0A165UZD4</accession>
<protein>
    <submittedName>
        <fullName evidence="3">Uncharacterized protein</fullName>
    </submittedName>
</protein>
<keyword evidence="4" id="KW-1185">Reference proteome</keyword>
<sequence>MSYASVAAQNLPPNEVCFIPHPDPALLNTGSESFDDVADDAAKVNVVPSDFKQHPHTVTSETEVVRETDESVPPVPKKDKAKKRLHQAEVEGVYLWEIAKEHLLRPGVAGGLLGIVNVGLISGVGYLYYTRPHLRRDTKVISSTVAATLALLGLEGYGAEAYRKTPRGQEEERKARAEGAVIFRHLKEAVLRPGVLSGVVGIVNVGILGTVGYFGYTNWDKPTWDQRVVSSVSVGLLALWGGEG</sequence>
<evidence type="ECO:0000313" key="3">
    <source>
        <dbReference type="EMBL" id="KZT28921.1"/>
    </source>
</evidence>
<evidence type="ECO:0000256" key="1">
    <source>
        <dbReference type="SAM" id="MobiDB-lite"/>
    </source>
</evidence>